<dbReference type="KEGG" id="elut:CKA38_11110"/>
<accession>A0A2U8E4C2</accession>
<proteinExistence type="predicted"/>
<protein>
    <submittedName>
        <fullName evidence="1">Uncharacterized protein</fullName>
    </submittedName>
</protein>
<evidence type="ECO:0000313" key="2">
    <source>
        <dbReference type="Proteomes" id="UP000244896"/>
    </source>
</evidence>
<dbReference type="EMBL" id="CP023004">
    <property type="protein sequence ID" value="AWI09727.1"/>
    <property type="molecule type" value="Genomic_DNA"/>
</dbReference>
<keyword evidence="2" id="KW-1185">Reference proteome</keyword>
<sequence length="108" mass="11549">MDIINSGGHCAVSDLVVTKTYFALQHHYKLPKSEAISALAAMSVENGFVFSPAAVTLLQKHNLGRANPGFADRLIHAEYHASSFPMLSCELTAAKLPQVEVIAGAKVN</sequence>
<dbReference type="AlphaFoldDB" id="A0A2U8E4C2"/>
<evidence type="ECO:0000313" key="1">
    <source>
        <dbReference type="EMBL" id="AWI09727.1"/>
    </source>
</evidence>
<reference evidence="1 2" key="1">
    <citation type="journal article" date="2018" name="Syst. Appl. Microbiol.">
        <title>Ereboglobus luteus gen. nov. sp. nov. from cockroach guts, and new insights into the oxygen relationship of the genera Opitutus and Didymococcus (Verrucomicrobia: Opitutaceae).</title>
        <authorList>
            <person name="Tegtmeier D."/>
            <person name="Belitz A."/>
            <person name="Radek R."/>
            <person name="Heimerl T."/>
            <person name="Brune A."/>
        </authorList>
    </citation>
    <scope>NUCLEOTIDE SEQUENCE [LARGE SCALE GENOMIC DNA]</scope>
    <source>
        <strain evidence="1 2">Ho45</strain>
    </source>
</reference>
<gene>
    <name evidence="1" type="ORF">CKA38_11110</name>
</gene>
<organism evidence="1 2">
    <name type="scientific">Ereboglobus luteus</name>
    <dbReference type="NCBI Taxonomy" id="1796921"/>
    <lineage>
        <taxon>Bacteria</taxon>
        <taxon>Pseudomonadati</taxon>
        <taxon>Verrucomicrobiota</taxon>
        <taxon>Opitutia</taxon>
        <taxon>Opitutales</taxon>
        <taxon>Opitutaceae</taxon>
        <taxon>Ereboglobus</taxon>
    </lineage>
</organism>
<name>A0A2U8E4C2_9BACT</name>
<dbReference type="RefSeq" id="WP_108825541.1">
    <property type="nucleotide sequence ID" value="NZ_CP023004.1"/>
</dbReference>
<dbReference type="Proteomes" id="UP000244896">
    <property type="component" value="Chromosome"/>
</dbReference>